<dbReference type="VEuPathDB" id="FungiDB:QG37_05856"/>
<evidence type="ECO:0000313" key="2">
    <source>
        <dbReference type="EMBL" id="KND97470.1"/>
    </source>
</evidence>
<accession>A0A0L0NUY1</accession>
<keyword evidence="1" id="KW-1133">Transmembrane helix</keyword>
<evidence type="ECO:0000256" key="1">
    <source>
        <dbReference type="SAM" id="Phobius"/>
    </source>
</evidence>
<keyword evidence="1" id="KW-0472">Membrane</keyword>
<dbReference type="EMBL" id="LGST01000041">
    <property type="protein sequence ID" value="KND97470.1"/>
    <property type="molecule type" value="Genomic_DNA"/>
</dbReference>
<keyword evidence="1" id="KW-0812">Transmembrane</keyword>
<dbReference type="AlphaFoldDB" id="A0A0L0NUY1"/>
<protein>
    <recommendedName>
        <fullName evidence="4">Transmembrane protein</fullName>
    </recommendedName>
</protein>
<evidence type="ECO:0008006" key="4">
    <source>
        <dbReference type="Google" id="ProtNLM"/>
    </source>
</evidence>
<name>A0A0L0NUY1_CANAR</name>
<reference evidence="3" key="1">
    <citation type="journal article" date="2015" name="BMC Genomics">
        <title>Draft genome of a commonly misdiagnosed multidrug resistant pathogen Candida auris.</title>
        <authorList>
            <person name="Chatterjee S."/>
            <person name="Alampalli S.V."/>
            <person name="Nageshan R.K."/>
            <person name="Chettiar S.T."/>
            <person name="Joshi S."/>
            <person name="Tatu U.S."/>
        </authorList>
    </citation>
    <scope>NUCLEOTIDE SEQUENCE [LARGE SCALE GENOMIC DNA]</scope>
    <source>
        <strain evidence="3">6684</strain>
    </source>
</reference>
<sequence>MMQPPQKEWEEERVFSGSGWIFLKFNRPVYGFRPTLHLATFLSCHDLRFFCKLVYSVIVSFHDVFYALRVEKGISFFATPLFFLFFFFFLVVV</sequence>
<proteinExistence type="predicted"/>
<comment type="caution">
    <text evidence="2">The sequence shown here is derived from an EMBL/GenBank/DDBJ whole genome shotgun (WGS) entry which is preliminary data.</text>
</comment>
<organism evidence="2 3">
    <name type="scientific">Candidozyma auris</name>
    <name type="common">Yeast</name>
    <name type="synonym">Candida auris</name>
    <dbReference type="NCBI Taxonomy" id="498019"/>
    <lineage>
        <taxon>Eukaryota</taxon>
        <taxon>Fungi</taxon>
        <taxon>Dikarya</taxon>
        <taxon>Ascomycota</taxon>
        <taxon>Saccharomycotina</taxon>
        <taxon>Pichiomycetes</taxon>
        <taxon>Metschnikowiaceae</taxon>
        <taxon>Candidozyma</taxon>
    </lineage>
</organism>
<dbReference type="Proteomes" id="UP000037122">
    <property type="component" value="Unassembled WGS sequence"/>
</dbReference>
<feature type="transmembrane region" description="Helical" evidence="1">
    <location>
        <begin position="74"/>
        <end position="92"/>
    </location>
</feature>
<gene>
    <name evidence="2" type="ORF">QG37_05856</name>
</gene>
<evidence type="ECO:0000313" key="3">
    <source>
        <dbReference type="Proteomes" id="UP000037122"/>
    </source>
</evidence>